<accession>A0ABU2HXU4</accession>
<dbReference type="RefSeq" id="WP_311162614.1">
    <property type="nucleotide sequence ID" value="NZ_JAVQLW010000004.1"/>
</dbReference>
<feature type="domain" description="NadR/Ttd14 AAA" evidence="1">
    <location>
        <begin position="15"/>
        <end position="176"/>
    </location>
</feature>
<dbReference type="InterPro" id="IPR038727">
    <property type="entry name" value="NadR/Ttd14_AAA_dom"/>
</dbReference>
<reference evidence="3" key="1">
    <citation type="submission" date="2023-07" db="EMBL/GenBank/DDBJ databases">
        <title>Paracoccus sp. MBLB3053 whole genome sequence.</title>
        <authorList>
            <person name="Hwang C.Y."/>
            <person name="Cho E.-S."/>
            <person name="Seo M.-J."/>
        </authorList>
    </citation>
    <scope>NUCLEOTIDE SEQUENCE [LARGE SCALE GENOMIC DNA]</scope>
    <source>
        <strain evidence="3">MBLB3053</strain>
    </source>
</reference>
<protein>
    <submittedName>
        <fullName evidence="2">AAA family ATPase</fullName>
    </submittedName>
</protein>
<evidence type="ECO:0000313" key="2">
    <source>
        <dbReference type="EMBL" id="MDS9469861.1"/>
    </source>
</evidence>
<evidence type="ECO:0000313" key="3">
    <source>
        <dbReference type="Proteomes" id="UP001269144"/>
    </source>
</evidence>
<dbReference type="Gene3D" id="3.40.50.300">
    <property type="entry name" value="P-loop containing nucleotide triphosphate hydrolases"/>
    <property type="match status" value="1"/>
</dbReference>
<name>A0ABU2HXU4_9RHOB</name>
<evidence type="ECO:0000259" key="1">
    <source>
        <dbReference type="Pfam" id="PF13521"/>
    </source>
</evidence>
<sequence length="185" mass="20186">MTQYVMPPEGANRHVILSGCSGGGKSTLLAALGRRGYATVSEPGRRIVAEELRGKGRALPWIDPEAFARRAIALALADRERLKDAKGWVFFDRGLIDAAVALEHAAGTPASEVLRGTGRFHGNVFLTPPWPEIYATDDERQHDLGEAVAEYHRLVAAYRRLGYAPITLPKIGVEGRADFVLDRLA</sequence>
<dbReference type="EMBL" id="JAVQLW010000004">
    <property type="protein sequence ID" value="MDS9469861.1"/>
    <property type="molecule type" value="Genomic_DNA"/>
</dbReference>
<organism evidence="2 3">
    <name type="scientific">Paracoccus aurantius</name>
    <dbReference type="NCBI Taxonomy" id="3073814"/>
    <lineage>
        <taxon>Bacteria</taxon>
        <taxon>Pseudomonadati</taxon>
        <taxon>Pseudomonadota</taxon>
        <taxon>Alphaproteobacteria</taxon>
        <taxon>Rhodobacterales</taxon>
        <taxon>Paracoccaceae</taxon>
        <taxon>Paracoccus</taxon>
    </lineage>
</organism>
<gene>
    <name evidence="2" type="ORF">RGQ15_20085</name>
</gene>
<dbReference type="Proteomes" id="UP001269144">
    <property type="component" value="Unassembled WGS sequence"/>
</dbReference>
<dbReference type="InterPro" id="IPR027417">
    <property type="entry name" value="P-loop_NTPase"/>
</dbReference>
<proteinExistence type="predicted"/>
<dbReference type="Pfam" id="PF13521">
    <property type="entry name" value="AAA_28"/>
    <property type="match status" value="1"/>
</dbReference>
<dbReference type="SUPFAM" id="SSF52540">
    <property type="entry name" value="P-loop containing nucleoside triphosphate hydrolases"/>
    <property type="match status" value="1"/>
</dbReference>
<keyword evidence="3" id="KW-1185">Reference proteome</keyword>
<comment type="caution">
    <text evidence="2">The sequence shown here is derived from an EMBL/GenBank/DDBJ whole genome shotgun (WGS) entry which is preliminary data.</text>
</comment>